<sequence length="142" mass="15766">MQDIDEISGAVLDVALHMHRDLGPGLLESVYETVLAGKLGRMGFRVARQRPVDIHFDGMTFDAAFRIDLLVDERLLVEIKSVERLTAAHAKQLLTYLRLTGQPVGLLINFGGATLREGVRRIVNSHTPSASPRLRVNQRIGE</sequence>
<protein>
    <recommendedName>
        <fullName evidence="3">Fe3+ hydroxamate ABC transporter substrate-binding protein</fullName>
    </recommendedName>
</protein>
<dbReference type="Proteomes" id="UP000032305">
    <property type="component" value="Unassembled WGS sequence"/>
</dbReference>
<gene>
    <name evidence="1" type="ORF">SP5_005_00360</name>
</gene>
<dbReference type="AlphaFoldDB" id="A0A0A1W3N6"/>
<accession>A0A0A1W3N6</accession>
<comment type="caution">
    <text evidence="1">The sequence shown here is derived from an EMBL/GenBank/DDBJ whole genome shotgun (WGS) entry which is preliminary data.</text>
</comment>
<keyword evidence="2" id="KW-1185">Reference proteome</keyword>
<dbReference type="OrthoDB" id="9806869at2"/>
<evidence type="ECO:0000313" key="2">
    <source>
        <dbReference type="Proteomes" id="UP000032305"/>
    </source>
</evidence>
<proteinExistence type="predicted"/>
<dbReference type="InterPro" id="IPR026350">
    <property type="entry name" value="GxxExxY"/>
</dbReference>
<dbReference type="NCBIfam" id="TIGR04256">
    <property type="entry name" value="GxxExxY"/>
    <property type="match status" value="1"/>
</dbReference>
<evidence type="ECO:0008006" key="3">
    <source>
        <dbReference type="Google" id="ProtNLM"/>
    </source>
</evidence>
<reference evidence="1 2" key="1">
    <citation type="submission" date="2014-11" db="EMBL/GenBank/DDBJ databases">
        <title>Whole genome shotgun sequence of Sphingomonas parapaucimobilis NBRC 15100.</title>
        <authorList>
            <person name="Katano-Makiyama Y."/>
            <person name="Hosoyama A."/>
            <person name="Hashimoto M."/>
            <person name="Hosoyama Y."/>
            <person name="Noguchi M."/>
            <person name="Numata M."/>
            <person name="Tsuchikane K."/>
            <person name="Hirakata S."/>
            <person name="Uohara A."/>
            <person name="Shimodaira J."/>
            <person name="Ohji S."/>
            <person name="Ichikawa N."/>
            <person name="Kimura A."/>
            <person name="Yamazoe A."/>
            <person name="Fujita N."/>
        </authorList>
    </citation>
    <scope>NUCLEOTIDE SEQUENCE [LARGE SCALE GENOMIC DNA]</scope>
    <source>
        <strain evidence="1 2">NBRC 15100</strain>
    </source>
</reference>
<dbReference type="Pfam" id="PF13366">
    <property type="entry name" value="PDDEXK_3"/>
    <property type="match status" value="1"/>
</dbReference>
<evidence type="ECO:0000313" key="1">
    <source>
        <dbReference type="EMBL" id="GAL99513.1"/>
    </source>
</evidence>
<name>A0A0A1W3N6_9SPHN</name>
<dbReference type="EMBL" id="BBPI01000005">
    <property type="protein sequence ID" value="GAL99513.1"/>
    <property type="molecule type" value="Genomic_DNA"/>
</dbReference>
<organism evidence="1 2">
    <name type="scientific">Sphingomonas parapaucimobilis NBRC 15100</name>
    <dbReference type="NCBI Taxonomy" id="1219049"/>
    <lineage>
        <taxon>Bacteria</taxon>
        <taxon>Pseudomonadati</taxon>
        <taxon>Pseudomonadota</taxon>
        <taxon>Alphaproteobacteria</taxon>
        <taxon>Sphingomonadales</taxon>
        <taxon>Sphingomonadaceae</taxon>
        <taxon>Sphingomonas</taxon>
    </lineage>
</organism>
<dbReference type="eggNOG" id="COG0614">
    <property type="taxonomic scope" value="Bacteria"/>
</dbReference>
<dbReference type="RefSeq" id="WP_042482822.1">
    <property type="nucleotide sequence ID" value="NZ_BBPI01000005.1"/>
</dbReference>